<name>A0AAD9MLJ4_PROWI</name>
<accession>A0AAD9MLJ4</accession>
<sequence length="178" mass="19255">MSQGCFFRVLSATPASSVRVRVQSSEGATATALVTVDGKGTSYGMFLSLETSDRLPPSVSGTAEYPGKPGSRVAVLVQDPDLRFTSVKCGDSGPSIFRVRDLWTKYRGAFDENEPVDFYIHNAALDEDKVISKTRHMADIVAQSTSIPWPDTDLSRISVTVHMPKLGLLATTICPRTA</sequence>
<dbReference type="Proteomes" id="UP001255856">
    <property type="component" value="Unassembled WGS sequence"/>
</dbReference>
<comment type="caution">
    <text evidence="1">The sequence shown here is derived from an EMBL/GenBank/DDBJ whole genome shotgun (WGS) entry which is preliminary data.</text>
</comment>
<reference evidence="1" key="1">
    <citation type="submission" date="2021-01" db="EMBL/GenBank/DDBJ databases">
        <authorList>
            <person name="Eckstrom K.M.E."/>
        </authorList>
    </citation>
    <scope>NUCLEOTIDE SEQUENCE</scope>
    <source>
        <strain evidence="1">UVCC 0001</strain>
    </source>
</reference>
<proteinExistence type="predicted"/>
<organism evidence="1 2">
    <name type="scientific">Prototheca wickerhamii</name>
    <dbReference type="NCBI Taxonomy" id="3111"/>
    <lineage>
        <taxon>Eukaryota</taxon>
        <taxon>Viridiplantae</taxon>
        <taxon>Chlorophyta</taxon>
        <taxon>core chlorophytes</taxon>
        <taxon>Trebouxiophyceae</taxon>
        <taxon>Chlorellales</taxon>
        <taxon>Chlorellaceae</taxon>
        <taxon>Prototheca</taxon>
    </lineage>
</organism>
<protein>
    <submittedName>
        <fullName evidence="1">Uncharacterized protein</fullName>
    </submittedName>
</protein>
<evidence type="ECO:0000313" key="1">
    <source>
        <dbReference type="EMBL" id="KAK2078258.1"/>
    </source>
</evidence>
<keyword evidence="2" id="KW-1185">Reference proteome</keyword>
<evidence type="ECO:0000313" key="2">
    <source>
        <dbReference type="Proteomes" id="UP001255856"/>
    </source>
</evidence>
<dbReference type="EMBL" id="JASFZW010000005">
    <property type="protein sequence ID" value="KAK2078258.1"/>
    <property type="molecule type" value="Genomic_DNA"/>
</dbReference>
<dbReference type="AlphaFoldDB" id="A0AAD9MLJ4"/>
<gene>
    <name evidence="1" type="ORF">QBZ16_004127</name>
</gene>